<evidence type="ECO:0000256" key="1">
    <source>
        <dbReference type="SAM" id="Coils"/>
    </source>
</evidence>
<dbReference type="OrthoDB" id="419631at2759"/>
<protein>
    <submittedName>
        <fullName evidence="2">Uncharacterized protein</fullName>
    </submittedName>
</protein>
<evidence type="ECO:0000313" key="3">
    <source>
        <dbReference type="Proteomes" id="UP000235965"/>
    </source>
</evidence>
<keyword evidence="3" id="KW-1185">Reference proteome</keyword>
<organism evidence="2 3">
    <name type="scientific">Cryptotermes secundus</name>
    <dbReference type="NCBI Taxonomy" id="105785"/>
    <lineage>
        <taxon>Eukaryota</taxon>
        <taxon>Metazoa</taxon>
        <taxon>Ecdysozoa</taxon>
        <taxon>Arthropoda</taxon>
        <taxon>Hexapoda</taxon>
        <taxon>Insecta</taxon>
        <taxon>Pterygota</taxon>
        <taxon>Neoptera</taxon>
        <taxon>Polyneoptera</taxon>
        <taxon>Dictyoptera</taxon>
        <taxon>Blattodea</taxon>
        <taxon>Blattoidea</taxon>
        <taxon>Termitoidae</taxon>
        <taxon>Kalotermitidae</taxon>
        <taxon>Cryptotermitinae</taxon>
        <taxon>Cryptotermes</taxon>
    </lineage>
</organism>
<name>A0A2J7R8H8_9NEOP</name>
<reference evidence="2 3" key="1">
    <citation type="submission" date="2017-12" db="EMBL/GenBank/DDBJ databases">
        <title>Hemimetabolous genomes reveal molecular basis of termite eusociality.</title>
        <authorList>
            <person name="Harrison M.C."/>
            <person name="Jongepier E."/>
            <person name="Robertson H.M."/>
            <person name="Arning N."/>
            <person name="Bitard-Feildel T."/>
            <person name="Chao H."/>
            <person name="Childers C.P."/>
            <person name="Dinh H."/>
            <person name="Doddapaneni H."/>
            <person name="Dugan S."/>
            <person name="Gowin J."/>
            <person name="Greiner C."/>
            <person name="Han Y."/>
            <person name="Hu H."/>
            <person name="Hughes D.S.T."/>
            <person name="Huylmans A.-K."/>
            <person name="Kemena C."/>
            <person name="Kremer L.P.M."/>
            <person name="Lee S.L."/>
            <person name="Lopez-Ezquerra A."/>
            <person name="Mallet L."/>
            <person name="Monroy-Kuhn J.M."/>
            <person name="Moser A."/>
            <person name="Murali S.C."/>
            <person name="Muzny D.M."/>
            <person name="Otani S."/>
            <person name="Piulachs M.-D."/>
            <person name="Poelchau M."/>
            <person name="Qu J."/>
            <person name="Schaub F."/>
            <person name="Wada-Katsumata A."/>
            <person name="Worley K.C."/>
            <person name="Xie Q."/>
            <person name="Ylla G."/>
            <person name="Poulsen M."/>
            <person name="Gibbs R.A."/>
            <person name="Schal C."/>
            <person name="Richards S."/>
            <person name="Belles X."/>
            <person name="Korb J."/>
            <person name="Bornberg-Bauer E."/>
        </authorList>
    </citation>
    <scope>NUCLEOTIDE SEQUENCE [LARGE SCALE GENOMIC DNA]</scope>
    <source>
        <tissue evidence="2">Whole body</tissue>
    </source>
</reference>
<dbReference type="AlphaFoldDB" id="A0A2J7R8H8"/>
<feature type="coiled-coil region" evidence="1">
    <location>
        <begin position="57"/>
        <end position="166"/>
    </location>
</feature>
<keyword evidence="1" id="KW-0175">Coiled coil</keyword>
<dbReference type="Proteomes" id="UP000235965">
    <property type="component" value="Unassembled WGS sequence"/>
</dbReference>
<comment type="caution">
    <text evidence="2">The sequence shown here is derived from an EMBL/GenBank/DDBJ whole genome shotgun (WGS) entry which is preliminary data.</text>
</comment>
<accession>A0A2J7R8H8</accession>
<proteinExistence type="predicted"/>
<gene>
    <name evidence="2" type="ORF">B7P43_G00385</name>
</gene>
<evidence type="ECO:0000313" key="2">
    <source>
        <dbReference type="EMBL" id="PNF37129.1"/>
    </source>
</evidence>
<feature type="non-terminal residue" evidence="2">
    <location>
        <position position="172"/>
    </location>
</feature>
<sequence length="172" mass="20525">MQEIQTLEENLLNGSVVRDNLETVIADKQSAFLALNDKYLALEAEFERSCMEQKLVTEAHRLEMDDMERKYEEELIELRQKEKEAEKRINSLTDDYHALQGKFEKSCMEQKLMAEAHRREFDDIHHNYEEQLNELRGEKREAEKKIESLADTYRTLEDEFEKFSMEQKLVAE</sequence>
<dbReference type="EMBL" id="NEVH01006721">
    <property type="protein sequence ID" value="PNF37129.1"/>
    <property type="molecule type" value="Genomic_DNA"/>
</dbReference>